<sequence length="236" mass="25355">MSSLLVPLYVHPAVDPAAWRALVAVAPRLYGVVLNAADGPGAAPDPAFAAAAHALRGAGVRVLGYVDAAYGERPVREVAADLDRHLDFYRVDGCFLDRIAPGRRELRHCRRLVRRARERGVAPVVLNPGTHPASPGYARAADLLVTFEGHWTTYLRSFSAPPWTARHSPDRFCHLVYGVPPALSDLAARTAARRGAGVHCAVPGAGPNPWTVPPVLPSPPEPPGPPRRPQIPDCWV</sequence>
<dbReference type="RefSeq" id="WP_144321469.1">
    <property type="nucleotide sequence ID" value="NZ_CP040916.1"/>
</dbReference>
<dbReference type="PANTHER" id="PTHR35040">
    <property type="match status" value="1"/>
</dbReference>
<evidence type="ECO:0008006" key="4">
    <source>
        <dbReference type="Google" id="ProtNLM"/>
    </source>
</evidence>
<evidence type="ECO:0000313" key="2">
    <source>
        <dbReference type="EMBL" id="QDQ14256.1"/>
    </source>
</evidence>
<gene>
    <name evidence="2" type="ORF">FH965_29835</name>
</gene>
<protein>
    <recommendedName>
        <fullName evidence="4">Spherulation-specific family 4</fullName>
    </recommendedName>
</protein>
<reference evidence="2 3" key="1">
    <citation type="journal article" date="2019" name="J. Ind. Microbiol. Biotechnol.">
        <title>The complete genomic sequence of Streptomyces spectabilis NRRL-2792 and identification of secondary metabolite biosynthetic gene clusters.</title>
        <authorList>
            <person name="Sinha A."/>
            <person name="Phillips-Salemka S."/>
            <person name="Niraula T.A."/>
            <person name="Short K.A."/>
            <person name="Niraula N.P."/>
        </authorList>
    </citation>
    <scope>NUCLEOTIDE SEQUENCE [LARGE SCALE GENOMIC DNA]</scope>
    <source>
        <strain evidence="2 3">NRRL 2792</strain>
    </source>
</reference>
<feature type="compositionally biased region" description="Pro residues" evidence="1">
    <location>
        <begin position="210"/>
        <end position="229"/>
    </location>
</feature>
<feature type="region of interest" description="Disordered" evidence="1">
    <location>
        <begin position="209"/>
        <end position="236"/>
    </location>
</feature>
<dbReference type="AlphaFoldDB" id="A0A516RF21"/>
<proteinExistence type="predicted"/>
<evidence type="ECO:0000313" key="3">
    <source>
        <dbReference type="Proteomes" id="UP000316806"/>
    </source>
</evidence>
<dbReference type="InterPro" id="IPR021986">
    <property type="entry name" value="Spherulin4"/>
</dbReference>
<dbReference type="PANTHER" id="PTHR35040:SF9">
    <property type="entry name" value="4-LIKE CELL SURFACE PROTEIN, PUTATIVE (AFU_ORTHOLOGUE AFUA_4G14080)-RELATED"/>
    <property type="match status" value="1"/>
</dbReference>
<dbReference type="Proteomes" id="UP000316806">
    <property type="component" value="Chromosome"/>
</dbReference>
<dbReference type="Pfam" id="PF12138">
    <property type="entry name" value="Spherulin4"/>
    <property type="match status" value="1"/>
</dbReference>
<dbReference type="EMBL" id="CP040916">
    <property type="protein sequence ID" value="QDQ14256.1"/>
    <property type="molecule type" value="Genomic_DNA"/>
</dbReference>
<name>A0A516RF21_STRST</name>
<accession>A0A516RF21</accession>
<organism evidence="2 3">
    <name type="scientific">Streptomyces spectabilis</name>
    <dbReference type="NCBI Taxonomy" id="68270"/>
    <lineage>
        <taxon>Bacteria</taxon>
        <taxon>Bacillati</taxon>
        <taxon>Actinomycetota</taxon>
        <taxon>Actinomycetes</taxon>
        <taxon>Kitasatosporales</taxon>
        <taxon>Streptomycetaceae</taxon>
        <taxon>Streptomyces</taxon>
    </lineage>
</organism>
<evidence type="ECO:0000256" key="1">
    <source>
        <dbReference type="SAM" id="MobiDB-lite"/>
    </source>
</evidence>